<evidence type="ECO:0000313" key="2">
    <source>
        <dbReference type="EMBL" id="KZP05673.1"/>
    </source>
</evidence>
<feature type="region of interest" description="Disordered" evidence="1">
    <location>
        <begin position="78"/>
        <end position="145"/>
    </location>
</feature>
<dbReference type="EMBL" id="KV417824">
    <property type="protein sequence ID" value="KZP05673.1"/>
    <property type="molecule type" value="Genomic_DNA"/>
</dbReference>
<dbReference type="AlphaFoldDB" id="A0A167W426"/>
<feature type="region of interest" description="Disordered" evidence="1">
    <location>
        <begin position="237"/>
        <end position="270"/>
    </location>
</feature>
<feature type="region of interest" description="Disordered" evidence="1">
    <location>
        <begin position="199"/>
        <end position="218"/>
    </location>
</feature>
<gene>
    <name evidence="2" type="ORF">FIBSPDRAFT_967065</name>
</gene>
<evidence type="ECO:0000256" key="1">
    <source>
        <dbReference type="SAM" id="MobiDB-lite"/>
    </source>
</evidence>
<feature type="compositionally biased region" description="Basic and acidic residues" evidence="1">
    <location>
        <begin position="133"/>
        <end position="143"/>
    </location>
</feature>
<proteinExistence type="predicted"/>
<feature type="compositionally biased region" description="Basic and acidic residues" evidence="1">
    <location>
        <begin position="253"/>
        <end position="270"/>
    </location>
</feature>
<organism evidence="2 3">
    <name type="scientific">Athelia psychrophila</name>
    <dbReference type="NCBI Taxonomy" id="1759441"/>
    <lineage>
        <taxon>Eukaryota</taxon>
        <taxon>Fungi</taxon>
        <taxon>Dikarya</taxon>
        <taxon>Basidiomycota</taxon>
        <taxon>Agaricomycotina</taxon>
        <taxon>Agaricomycetes</taxon>
        <taxon>Agaricomycetidae</taxon>
        <taxon>Atheliales</taxon>
        <taxon>Atheliaceae</taxon>
        <taxon>Athelia</taxon>
    </lineage>
</organism>
<dbReference type="STRING" id="436010.A0A167W426"/>
<dbReference type="Proteomes" id="UP000076532">
    <property type="component" value="Unassembled WGS sequence"/>
</dbReference>
<keyword evidence="3" id="KW-1185">Reference proteome</keyword>
<dbReference type="OrthoDB" id="3063746at2759"/>
<feature type="compositionally biased region" description="Basic and acidic residues" evidence="1">
    <location>
        <begin position="1"/>
        <end position="10"/>
    </location>
</feature>
<protein>
    <submittedName>
        <fullName evidence="2">Uncharacterized protein</fullName>
    </submittedName>
</protein>
<evidence type="ECO:0000313" key="3">
    <source>
        <dbReference type="Proteomes" id="UP000076532"/>
    </source>
</evidence>
<name>A0A167W426_9AGAM</name>
<reference evidence="2 3" key="1">
    <citation type="journal article" date="2016" name="Mol. Biol. Evol.">
        <title>Comparative Genomics of Early-Diverging Mushroom-Forming Fungi Provides Insights into the Origins of Lignocellulose Decay Capabilities.</title>
        <authorList>
            <person name="Nagy L.G."/>
            <person name="Riley R."/>
            <person name="Tritt A."/>
            <person name="Adam C."/>
            <person name="Daum C."/>
            <person name="Floudas D."/>
            <person name="Sun H."/>
            <person name="Yadav J.S."/>
            <person name="Pangilinan J."/>
            <person name="Larsson K.H."/>
            <person name="Matsuura K."/>
            <person name="Barry K."/>
            <person name="Labutti K."/>
            <person name="Kuo R."/>
            <person name="Ohm R.A."/>
            <person name="Bhattacharya S.S."/>
            <person name="Shirouzu T."/>
            <person name="Yoshinaga Y."/>
            <person name="Martin F.M."/>
            <person name="Grigoriev I.V."/>
            <person name="Hibbett D.S."/>
        </authorList>
    </citation>
    <scope>NUCLEOTIDE SEQUENCE [LARGE SCALE GENOMIC DNA]</scope>
    <source>
        <strain evidence="2 3">CBS 109695</strain>
    </source>
</reference>
<accession>A0A167W426</accession>
<feature type="region of interest" description="Disordered" evidence="1">
    <location>
        <begin position="1"/>
        <end position="41"/>
    </location>
</feature>
<sequence length="655" mass="70682">MPAARGEKVAKMSTGGRAPRPRAIKATNGGGQEVTDGTTSNNIVLPKFDEVIESGIFGDQGDSLPAVTNGAKRLNDIFDESAASNKKPRMDSASGPAGARVPRKRKSDVEEDDNDTPVRKSSRKSIPSAKASKSVDNRMRSVENKPSSINAITSSSTTLSLDNNIPDEHRDRIGAMVCSFASNYIFSLTHRRLGSSASTHIAGDDVSGSEEVPSSPTRRTIHFTDDEAEDEIAELRSSSFTGTVSDGDADYEQNEHKSRNGDSHNTERKLKGNHVIPLSDEEVAVLDEEAEMMDTAIRASVKTIAESNPGDGSKRMYGDTSFIHDGSDIEGVHPDAIRGNEGKKLKKVTIKEVEDEDDGSMTYLEDTEPRGPAPPSVCEVSDPNNQDPLLRYLDLVPLRGGRTFSSWSTMQGPGLVMPSAWHEQIPKMSMSQLRNVLEFGHHGTFFNPSRSDPAAMGRSPATGNSYLTLPGQSQGYLTLTTCIMTTSSNIVRPKEVLGEPRRSISGIPHCFEFQRMEASLLAAFHEDSANAQIAQDAITFMTAKSGGGSASGSPAKNPSKMFRQPAGTGGSASVFARPRMNLQGIQTVPVLDARGTRFNMNTNLARLDKLLPLFKQEIPDGSCAWVGYTVNRYSAQKGVSVSFNLLWVVVLGTPN</sequence>